<sequence length="81" mass="9221">MTVYEIEAYFAKYGQVILEEVRKGTYRPKPVKRVHIPKSGGGQRPLGIPTVVDRVVQQAIAQQLTILLQIVKIYLLIQVIF</sequence>
<protein>
    <recommendedName>
        <fullName evidence="3">Reverse transcriptase domain-containing protein</fullName>
    </recommendedName>
</protein>
<dbReference type="STRING" id="160454.RV10_GL002851"/>
<comment type="caution">
    <text evidence="1">The sequence shown here is derived from an EMBL/GenBank/DDBJ whole genome shotgun (WGS) entry which is preliminary data.</text>
</comment>
<evidence type="ECO:0008006" key="3">
    <source>
        <dbReference type="Google" id="ProtNLM"/>
    </source>
</evidence>
<proteinExistence type="predicted"/>
<organism evidence="1 2">
    <name type="scientific">Enterococcus pallens ATCC BAA-351</name>
    <dbReference type="NCBI Taxonomy" id="1158607"/>
    <lineage>
        <taxon>Bacteria</taxon>
        <taxon>Bacillati</taxon>
        <taxon>Bacillota</taxon>
        <taxon>Bacilli</taxon>
        <taxon>Lactobacillales</taxon>
        <taxon>Enterococcaceae</taxon>
        <taxon>Enterococcus</taxon>
    </lineage>
</organism>
<dbReference type="Proteomes" id="UP000013782">
    <property type="component" value="Unassembled WGS sequence"/>
</dbReference>
<dbReference type="AlphaFoldDB" id="R2PZL5"/>
<dbReference type="HOGENOM" id="CLU_195167_0_0_9"/>
<accession>R2PZL5</accession>
<name>R2PZL5_9ENTE</name>
<dbReference type="SUPFAM" id="SSF56672">
    <property type="entry name" value="DNA/RNA polymerases"/>
    <property type="match status" value="1"/>
</dbReference>
<reference evidence="1 2" key="1">
    <citation type="submission" date="2013-02" db="EMBL/GenBank/DDBJ databases">
        <title>The Genome Sequence of Enterococcus pallens BAA-351.</title>
        <authorList>
            <consortium name="The Broad Institute Genome Sequencing Platform"/>
            <consortium name="The Broad Institute Genome Sequencing Center for Infectious Disease"/>
            <person name="Earl A.M."/>
            <person name="Gilmore M.S."/>
            <person name="Lebreton F."/>
            <person name="Walker B."/>
            <person name="Young S.K."/>
            <person name="Zeng Q."/>
            <person name="Gargeya S."/>
            <person name="Fitzgerald M."/>
            <person name="Haas B."/>
            <person name="Abouelleil A."/>
            <person name="Alvarado L."/>
            <person name="Arachchi H.M."/>
            <person name="Berlin A.M."/>
            <person name="Chapman S.B."/>
            <person name="Dewar J."/>
            <person name="Goldberg J."/>
            <person name="Griggs A."/>
            <person name="Gujja S."/>
            <person name="Hansen M."/>
            <person name="Howarth C."/>
            <person name="Imamovic A."/>
            <person name="Larimer J."/>
            <person name="McCowan C."/>
            <person name="Murphy C."/>
            <person name="Neiman D."/>
            <person name="Pearson M."/>
            <person name="Priest M."/>
            <person name="Roberts A."/>
            <person name="Saif S."/>
            <person name="Shea T."/>
            <person name="Sisk P."/>
            <person name="Sykes S."/>
            <person name="Wortman J."/>
            <person name="Nusbaum C."/>
            <person name="Birren B."/>
        </authorList>
    </citation>
    <scope>NUCLEOTIDE SEQUENCE [LARGE SCALE GENOMIC DNA]</scope>
    <source>
        <strain evidence="1 2">ATCC BAA-351</strain>
    </source>
</reference>
<dbReference type="EMBL" id="AJAQ01000045">
    <property type="protein sequence ID" value="EOH88553.1"/>
    <property type="molecule type" value="Genomic_DNA"/>
</dbReference>
<dbReference type="InterPro" id="IPR043502">
    <property type="entry name" value="DNA/RNA_pol_sf"/>
</dbReference>
<evidence type="ECO:0000313" key="1">
    <source>
        <dbReference type="EMBL" id="EOH88553.1"/>
    </source>
</evidence>
<dbReference type="eggNOG" id="COG3344">
    <property type="taxonomic scope" value="Bacteria"/>
</dbReference>
<dbReference type="PATRIC" id="fig|1158607.3.peg.4352"/>
<evidence type="ECO:0000313" key="2">
    <source>
        <dbReference type="Proteomes" id="UP000013782"/>
    </source>
</evidence>
<keyword evidence="2" id="KW-1185">Reference proteome</keyword>
<gene>
    <name evidence="1" type="ORF">UAU_04372</name>
</gene>